<feature type="region of interest" description="Disordered" evidence="1">
    <location>
        <begin position="1"/>
        <end position="41"/>
    </location>
</feature>
<evidence type="ECO:0000313" key="2">
    <source>
        <dbReference type="EMBL" id="PRF63110.1"/>
    </source>
</evidence>
<reference evidence="2 3" key="1">
    <citation type="submission" date="2018-03" db="EMBL/GenBank/DDBJ databases">
        <authorList>
            <person name="Keele B.F."/>
        </authorList>
    </citation>
    <scope>NUCLEOTIDE SEQUENCE [LARGE SCALE GENOMIC DNA]</scope>
    <source>
        <strain evidence="2 3">AU19729</strain>
    </source>
</reference>
<comment type="caution">
    <text evidence="2">The sequence shown here is derived from an EMBL/GenBank/DDBJ whole genome shotgun (WGS) entry which is preliminary data.</text>
</comment>
<dbReference type="AlphaFoldDB" id="A0A2S9MV64"/>
<protein>
    <submittedName>
        <fullName evidence="2">Uncharacterized protein</fullName>
    </submittedName>
</protein>
<evidence type="ECO:0000313" key="3">
    <source>
        <dbReference type="Proteomes" id="UP000238982"/>
    </source>
</evidence>
<proteinExistence type="predicted"/>
<accession>A0A2S9MV64</accession>
<feature type="compositionally biased region" description="Basic residues" evidence="1">
    <location>
        <begin position="1"/>
        <end position="13"/>
    </location>
</feature>
<sequence length="59" mass="6600">MPRRGNLRRRRARNQSANRPNRRAFMPAARREAPVRAGRPGPLHVSFAVEIGPTNGAAR</sequence>
<gene>
    <name evidence="2" type="ORF">C6Q15_09320</name>
</gene>
<dbReference type="EMBL" id="PVGH01000040">
    <property type="protein sequence ID" value="PRF63110.1"/>
    <property type="molecule type" value="Genomic_DNA"/>
</dbReference>
<evidence type="ECO:0000256" key="1">
    <source>
        <dbReference type="SAM" id="MobiDB-lite"/>
    </source>
</evidence>
<dbReference type="Proteomes" id="UP000238982">
    <property type="component" value="Unassembled WGS sequence"/>
</dbReference>
<organism evidence="2 3">
    <name type="scientific">Burkholderia multivorans</name>
    <dbReference type="NCBI Taxonomy" id="87883"/>
    <lineage>
        <taxon>Bacteria</taxon>
        <taxon>Pseudomonadati</taxon>
        <taxon>Pseudomonadota</taxon>
        <taxon>Betaproteobacteria</taxon>
        <taxon>Burkholderiales</taxon>
        <taxon>Burkholderiaceae</taxon>
        <taxon>Burkholderia</taxon>
        <taxon>Burkholderia cepacia complex</taxon>
    </lineage>
</organism>
<name>A0A2S9MV64_9BURK</name>